<evidence type="ECO:0000313" key="2">
    <source>
        <dbReference type="Proteomes" id="UP000515514"/>
    </source>
</evidence>
<dbReference type="PROSITE" id="PS51257">
    <property type="entry name" value="PROKAR_LIPOPROTEIN"/>
    <property type="match status" value="1"/>
</dbReference>
<dbReference type="RefSeq" id="WP_186987710.1">
    <property type="nucleotide sequence ID" value="NZ_CP052909.1"/>
</dbReference>
<sequence length="168" mass="19257">MKGFLYILFVILVTVSCNNSYNSESLKASDVAEEELEEAVAEVDDGKTVDYEAIAKQKLQEYVDLKLLQQQHPEFKSGITEKLEALSEDDIDIFSDSLKIDIRNISPISEARRLNDSVTELKLSFDIVSEKSTRRDTLYALILSRTIQLDGLERISTKMTFRRNKEER</sequence>
<keyword evidence="2" id="KW-1185">Reference proteome</keyword>
<accession>A0A7G8PUS2</accession>
<protein>
    <recommendedName>
        <fullName evidence="3">Lipoprotein</fullName>
    </recommendedName>
</protein>
<evidence type="ECO:0008006" key="3">
    <source>
        <dbReference type="Google" id="ProtNLM"/>
    </source>
</evidence>
<organism evidence="1 2">
    <name type="scientific">Constantimarinum furrinae</name>
    <dbReference type="NCBI Taxonomy" id="2562285"/>
    <lineage>
        <taxon>Bacteria</taxon>
        <taxon>Pseudomonadati</taxon>
        <taxon>Bacteroidota</taxon>
        <taxon>Flavobacteriia</taxon>
        <taxon>Flavobacteriales</taxon>
        <taxon>Flavobacteriaceae</taxon>
        <taxon>Altibacter/Constantimarinum group</taxon>
        <taxon>Constantimarinum</taxon>
    </lineage>
</organism>
<proteinExistence type="predicted"/>
<dbReference type="EMBL" id="CP052909">
    <property type="protein sequence ID" value="QNJ98088.1"/>
    <property type="molecule type" value="Genomic_DNA"/>
</dbReference>
<name>A0A7G8PUS2_9FLAO</name>
<gene>
    <name evidence="1" type="ORF">ALE3EI_1530</name>
</gene>
<dbReference type="KEGG" id="alti:ALE3EI_1530"/>
<dbReference type="Proteomes" id="UP000515514">
    <property type="component" value="Chromosome"/>
</dbReference>
<reference evidence="1 2" key="1">
    <citation type="submission" date="2020-04" db="EMBL/GenBank/DDBJ databases">
        <title>Genome sequence of Altibacter aquimarinus strain ALE3EI.</title>
        <authorList>
            <person name="Oh H.-M."/>
            <person name="Jang D."/>
        </authorList>
    </citation>
    <scope>NUCLEOTIDE SEQUENCE [LARGE SCALE GENOMIC DNA]</scope>
    <source>
        <strain evidence="1 2">ALE3EI</strain>
    </source>
</reference>
<dbReference type="AlphaFoldDB" id="A0A7G8PUS2"/>
<evidence type="ECO:0000313" key="1">
    <source>
        <dbReference type="EMBL" id="QNJ98088.1"/>
    </source>
</evidence>